<dbReference type="InterPro" id="IPR025202">
    <property type="entry name" value="PLD-like_dom"/>
</dbReference>
<dbReference type="SMART" id="SM00155">
    <property type="entry name" value="PLDc"/>
    <property type="match status" value="2"/>
</dbReference>
<dbReference type="CDD" id="cd09113">
    <property type="entry name" value="PLDc_ymdC_like_2"/>
    <property type="match status" value="1"/>
</dbReference>
<evidence type="ECO:0000259" key="1">
    <source>
        <dbReference type="PROSITE" id="PS50035"/>
    </source>
</evidence>
<keyword evidence="3" id="KW-1185">Reference proteome</keyword>
<dbReference type="GO" id="GO:0030572">
    <property type="term" value="F:phosphatidyltransferase activity"/>
    <property type="evidence" value="ECO:0007669"/>
    <property type="project" value="UniProtKB-ARBA"/>
</dbReference>
<gene>
    <name evidence="2" type="ORF">FHQ07_02240</name>
</gene>
<dbReference type="InterPro" id="IPR001736">
    <property type="entry name" value="PLipase_D/transphosphatidylase"/>
</dbReference>
<dbReference type="Pfam" id="PF13091">
    <property type="entry name" value="PLDc_2"/>
    <property type="match status" value="2"/>
</dbReference>
<dbReference type="CDD" id="cd09111">
    <property type="entry name" value="PLDc_ymdC_like_1"/>
    <property type="match status" value="1"/>
</dbReference>
<dbReference type="PANTHER" id="PTHR21248:SF12">
    <property type="entry name" value="CARDIOLIPIN SYNTHASE C"/>
    <property type="match status" value="1"/>
</dbReference>
<dbReference type="OrthoDB" id="9814092at2"/>
<evidence type="ECO:0000313" key="3">
    <source>
        <dbReference type="Proteomes" id="UP000308149"/>
    </source>
</evidence>
<dbReference type="SUPFAM" id="SSF56024">
    <property type="entry name" value="Phospholipase D/nuclease"/>
    <property type="match status" value="2"/>
</dbReference>
<dbReference type="EMBL" id="CP040871">
    <property type="protein sequence ID" value="QDA56219.1"/>
    <property type="molecule type" value="Genomic_DNA"/>
</dbReference>
<feature type="domain" description="PLD phosphodiesterase" evidence="1">
    <location>
        <begin position="410"/>
        <end position="437"/>
    </location>
</feature>
<dbReference type="PROSITE" id="PS50035">
    <property type="entry name" value="PLD"/>
    <property type="match status" value="2"/>
</dbReference>
<dbReference type="GO" id="GO:0032049">
    <property type="term" value="P:cardiolipin biosynthetic process"/>
    <property type="evidence" value="ECO:0007669"/>
    <property type="project" value="UniProtKB-ARBA"/>
</dbReference>
<accession>A0A5B7ZNH0</accession>
<proteinExistence type="predicted"/>
<sequence>MSRTRTYLLYAALALLAILLAGALFADRLAPRGSGPHAYTLPLQADATEWDRVLTPMLAEHPRQTGAILLNDGLEAFAARALSARGAGRSLDLQYYMWHDDLTGRLLALEAWRAAQRGVRVRMLLDDMNAHGLDQQMLALDAHPNIEIRLYNPFRNRSGVRRVLETLVRALRVNHRMHNKAWIVDGRAAVVGGRNIGEEYFDAASDTNFRDLDVLLMGPAVADASQVFDRYWNSEAVVPIGELGKQDAAQLQAMVRHIEAGTGSAEAQTYLRRVEATPGVQAFVTQQLHPFWVSDIRVVSDPPLKWREDDQQHWLVRTLAPVVEGARSRAALISPYFVPGTDGTGMLTSLARRQVQVGVVTNSLAANDVPAVHSGYARYREALLAGGVQLHELRAQGHGQAATSGLFGSSGASLHTKAFVVDGRRGFIGSFNLDPRSVALNTEMGVLFDHPGMGAALQAEYDRLAGPAFSYAVYTDGEGRLRWRDDGTTPPTVHEVEPDAGLWRRISARVLRWLPIESQL</sequence>
<name>A0A5B7ZNH0_9GAMM</name>
<feature type="domain" description="PLD phosphodiesterase" evidence="1">
    <location>
        <begin position="173"/>
        <end position="200"/>
    </location>
</feature>
<dbReference type="Gene3D" id="3.30.870.10">
    <property type="entry name" value="Endonuclease Chain A"/>
    <property type="match status" value="2"/>
</dbReference>
<dbReference type="PANTHER" id="PTHR21248">
    <property type="entry name" value="CARDIOLIPIN SYNTHASE"/>
    <property type="match status" value="1"/>
</dbReference>
<organism evidence="2 3">
    <name type="scientific">Thermomonas aquatica</name>
    <dbReference type="NCBI Taxonomy" id="2202149"/>
    <lineage>
        <taxon>Bacteria</taxon>
        <taxon>Pseudomonadati</taxon>
        <taxon>Pseudomonadota</taxon>
        <taxon>Gammaproteobacteria</taxon>
        <taxon>Lysobacterales</taxon>
        <taxon>Lysobacteraceae</taxon>
        <taxon>Thermomonas</taxon>
    </lineage>
</organism>
<dbReference type="RefSeq" id="WP_139715147.1">
    <property type="nucleotide sequence ID" value="NZ_CP040871.1"/>
</dbReference>
<protein>
    <submittedName>
        <fullName evidence="2">Phospholipase D family protein</fullName>
    </submittedName>
</protein>
<evidence type="ECO:0000313" key="2">
    <source>
        <dbReference type="EMBL" id="QDA56219.1"/>
    </source>
</evidence>
<dbReference type="AlphaFoldDB" id="A0A5B7ZNH0"/>
<reference evidence="2 3" key="1">
    <citation type="submission" date="2019-06" db="EMBL/GenBank/DDBJ databases">
        <title>Thermomonas aquatica sp. nov., isolated from an industrial wastewater treatment plant.</title>
        <authorList>
            <person name="Jeon J.H."/>
            <person name="Park D.-S."/>
        </authorList>
    </citation>
    <scope>NUCLEOTIDE SEQUENCE [LARGE SCALE GENOMIC DNA]</scope>
    <source>
        <strain evidence="2 3">SY21</strain>
    </source>
</reference>
<dbReference type="KEGG" id="thes:FHQ07_02240"/>
<dbReference type="Proteomes" id="UP000308149">
    <property type="component" value="Chromosome"/>
</dbReference>